<accession>L9ZQB7</accession>
<keyword evidence="1" id="KW-0812">Transmembrane</keyword>
<organism evidence="2 3">
    <name type="scientific">Natrialba hulunbeirensis JCM 10989</name>
    <dbReference type="NCBI Taxonomy" id="1227493"/>
    <lineage>
        <taxon>Archaea</taxon>
        <taxon>Methanobacteriati</taxon>
        <taxon>Methanobacteriota</taxon>
        <taxon>Stenosarchaea group</taxon>
        <taxon>Halobacteria</taxon>
        <taxon>Halobacteriales</taxon>
        <taxon>Natrialbaceae</taxon>
        <taxon>Natrialba</taxon>
    </lineage>
</organism>
<dbReference type="Proteomes" id="UP000011519">
    <property type="component" value="Unassembled WGS sequence"/>
</dbReference>
<evidence type="ECO:0000313" key="2">
    <source>
        <dbReference type="EMBL" id="ELY87353.1"/>
    </source>
</evidence>
<comment type="caution">
    <text evidence="2">The sequence shown here is derived from an EMBL/GenBank/DDBJ whole genome shotgun (WGS) entry which is preliminary data.</text>
</comment>
<keyword evidence="1" id="KW-1133">Transmembrane helix</keyword>
<gene>
    <name evidence="2" type="ORF">C483_18728</name>
</gene>
<proteinExistence type="predicted"/>
<evidence type="ECO:0000256" key="1">
    <source>
        <dbReference type="SAM" id="Phobius"/>
    </source>
</evidence>
<sequence length="60" mass="6270">MAALGTLLLGTYLPWVAVNPRHETRLLIGIAGMGSGLEIYGLLILPLTVVALVGMGLELP</sequence>
<feature type="transmembrane region" description="Helical" evidence="1">
    <location>
        <begin position="39"/>
        <end position="57"/>
    </location>
</feature>
<dbReference type="PATRIC" id="fig|1227493.4.peg.3769"/>
<evidence type="ECO:0000313" key="3">
    <source>
        <dbReference type="Proteomes" id="UP000011519"/>
    </source>
</evidence>
<reference evidence="2 3" key="1">
    <citation type="journal article" date="2014" name="PLoS Genet.">
        <title>Phylogenetically driven sequencing of extremely halophilic archaea reveals strategies for static and dynamic osmo-response.</title>
        <authorList>
            <person name="Becker E.A."/>
            <person name="Seitzer P.M."/>
            <person name="Tritt A."/>
            <person name="Larsen D."/>
            <person name="Krusor M."/>
            <person name="Yao A.I."/>
            <person name="Wu D."/>
            <person name="Madern D."/>
            <person name="Eisen J.A."/>
            <person name="Darling A.E."/>
            <person name="Facciotti M.T."/>
        </authorList>
    </citation>
    <scope>NUCLEOTIDE SEQUENCE [LARGE SCALE GENOMIC DNA]</scope>
    <source>
        <strain evidence="2 3">JCM 10989</strain>
    </source>
</reference>
<name>L9ZQB7_9EURY</name>
<dbReference type="AlphaFoldDB" id="L9ZQB7"/>
<dbReference type="EMBL" id="AOIM01000042">
    <property type="protein sequence ID" value="ELY87353.1"/>
    <property type="molecule type" value="Genomic_DNA"/>
</dbReference>
<keyword evidence="1" id="KW-0472">Membrane</keyword>
<keyword evidence="3" id="KW-1185">Reference proteome</keyword>
<protein>
    <submittedName>
        <fullName evidence="2">Uncharacterized protein</fullName>
    </submittedName>
</protein>